<dbReference type="Proteomes" id="UP000320176">
    <property type="component" value="Unassembled WGS sequence"/>
</dbReference>
<organism evidence="2 3">
    <name type="scientific">Stieleria varia</name>
    <dbReference type="NCBI Taxonomy" id="2528005"/>
    <lineage>
        <taxon>Bacteria</taxon>
        <taxon>Pseudomonadati</taxon>
        <taxon>Planctomycetota</taxon>
        <taxon>Planctomycetia</taxon>
        <taxon>Pirellulales</taxon>
        <taxon>Pirellulaceae</taxon>
        <taxon>Stieleria</taxon>
    </lineage>
</organism>
<gene>
    <name evidence="2" type="ORF">Pla52n_38210</name>
</gene>
<protein>
    <submittedName>
        <fullName evidence="2">Uncharacterized protein</fullName>
    </submittedName>
</protein>
<evidence type="ECO:0000313" key="3">
    <source>
        <dbReference type="Proteomes" id="UP000320176"/>
    </source>
</evidence>
<dbReference type="AlphaFoldDB" id="A0A5C6AUR7"/>
<name>A0A5C6AUR7_9BACT</name>
<accession>A0A5C6AUR7</accession>
<proteinExistence type="predicted"/>
<sequence>MALGSKRKKPWETVSERGECRAQPGPCQPCRGPAGPTGTAKRPLAYFRAEIWSMSLSIATSAIADQPIESPSAISRLPRTI</sequence>
<keyword evidence="3" id="KW-1185">Reference proteome</keyword>
<evidence type="ECO:0000256" key="1">
    <source>
        <dbReference type="SAM" id="MobiDB-lite"/>
    </source>
</evidence>
<evidence type="ECO:0000313" key="2">
    <source>
        <dbReference type="EMBL" id="TWU02762.1"/>
    </source>
</evidence>
<feature type="compositionally biased region" description="Basic and acidic residues" evidence="1">
    <location>
        <begin position="10"/>
        <end position="20"/>
    </location>
</feature>
<feature type="region of interest" description="Disordered" evidence="1">
    <location>
        <begin position="1"/>
        <end position="38"/>
    </location>
</feature>
<reference evidence="2 3" key="1">
    <citation type="submission" date="2019-02" db="EMBL/GenBank/DDBJ databases">
        <title>Deep-cultivation of Planctomycetes and their phenomic and genomic characterization uncovers novel biology.</title>
        <authorList>
            <person name="Wiegand S."/>
            <person name="Jogler M."/>
            <person name="Boedeker C."/>
            <person name="Pinto D."/>
            <person name="Vollmers J."/>
            <person name="Rivas-Marin E."/>
            <person name="Kohn T."/>
            <person name="Peeters S.H."/>
            <person name="Heuer A."/>
            <person name="Rast P."/>
            <person name="Oberbeckmann S."/>
            <person name="Bunk B."/>
            <person name="Jeske O."/>
            <person name="Meyerdierks A."/>
            <person name="Storesund J.E."/>
            <person name="Kallscheuer N."/>
            <person name="Luecker S."/>
            <person name="Lage O.M."/>
            <person name="Pohl T."/>
            <person name="Merkel B.J."/>
            <person name="Hornburger P."/>
            <person name="Mueller R.-W."/>
            <person name="Bruemmer F."/>
            <person name="Labrenz M."/>
            <person name="Spormann A.M."/>
            <person name="Op Den Camp H."/>
            <person name="Overmann J."/>
            <person name="Amann R."/>
            <person name="Jetten M.S.M."/>
            <person name="Mascher T."/>
            <person name="Medema M.H."/>
            <person name="Devos D.P."/>
            <person name="Kaster A.-K."/>
            <person name="Ovreas L."/>
            <person name="Rohde M."/>
            <person name="Galperin M.Y."/>
            <person name="Jogler C."/>
        </authorList>
    </citation>
    <scope>NUCLEOTIDE SEQUENCE [LARGE SCALE GENOMIC DNA]</scope>
    <source>
        <strain evidence="2 3">Pla52n</strain>
    </source>
</reference>
<comment type="caution">
    <text evidence="2">The sequence shown here is derived from an EMBL/GenBank/DDBJ whole genome shotgun (WGS) entry which is preliminary data.</text>
</comment>
<dbReference type="EMBL" id="SJPN01000004">
    <property type="protein sequence ID" value="TWU02762.1"/>
    <property type="molecule type" value="Genomic_DNA"/>
</dbReference>